<dbReference type="GeneTree" id="ENSGT00390000015775"/>
<evidence type="ECO:0000259" key="1">
    <source>
        <dbReference type="Pfam" id="PF10276"/>
    </source>
</evidence>
<evidence type="ECO:0000313" key="2">
    <source>
        <dbReference type="Ensembl" id="ENSCSAVP00000006260.1"/>
    </source>
</evidence>
<dbReference type="GO" id="GO:0006120">
    <property type="term" value="P:mitochondrial electron transport, NADH to ubiquinone"/>
    <property type="evidence" value="ECO:0007669"/>
    <property type="project" value="TreeGrafter"/>
</dbReference>
<dbReference type="Ensembl" id="ENSCSAVT00000006339.1">
    <property type="protein sequence ID" value="ENSCSAVP00000006260.1"/>
    <property type="gene ID" value="ENSCSAVG00000003741.1"/>
</dbReference>
<dbReference type="PANTHER" id="PTHR13156">
    <property type="entry name" value="NADH-UBIQUINONE OXIDOREDUCTASE 13 KD-A SUBUNIT"/>
    <property type="match status" value="1"/>
</dbReference>
<dbReference type="AlphaFoldDB" id="H2YLQ8"/>
<feature type="domain" description="Zinc finger CHCC-type" evidence="1">
    <location>
        <begin position="92"/>
        <end position="133"/>
    </location>
</feature>
<dbReference type="HOGENOM" id="CLU_083053_3_1_1"/>
<reference evidence="3" key="1">
    <citation type="submission" date="2003-08" db="EMBL/GenBank/DDBJ databases">
        <authorList>
            <person name="Birren B."/>
            <person name="Nusbaum C."/>
            <person name="Abebe A."/>
            <person name="Abouelleil A."/>
            <person name="Adekoya E."/>
            <person name="Ait-zahra M."/>
            <person name="Allen N."/>
            <person name="Allen T."/>
            <person name="An P."/>
            <person name="Anderson M."/>
            <person name="Anderson S."/>
            <person name="Arachchi H."/>
            <person name="Armbruster J."/>
            <person name="Bachantsang P."/>
            <person name="Baldwin J."/>
            <person name="Barry A."/>
            <person name="Bayul T."/>
            <person name="Blitshsteyn B."/>
            <person name="Bloom T."/>
            <person name="Blye J."/>
            <person name="Boguslavskiy L."/>
            <person name="Borowsky M."/>
            <person name="Boukhgalter B."/>
            <person name="Brunache A."/>
            <person name="Butler J."/>
            <person name="Calixte N."/>
            <person name="Calvo S."/>
            <person name="Camarata J."/>
            <person name="Campo K."/>
            <person name="Chang J."/>
            <person name="Cheshatsang Y."/>
            <person name="Citroen M."/>
            <person name="Collymore A."/>
            <person name="Considine T."/>
            <person name="Cook A."/>
            <person name="Cooke P."/>
            <person name="Corum B."/>
            <person name="Cuomo C."/>
            <person name="David R."/>
            <person name="Dawoe T."/>
            <person name="Degray S."/>
            <person name="Dodge S."/>
            <person name="Dooley K."/>
            <person name="Dorje P."/>
            <person name="Dorjee K."/>
            <person name="Dorris L."/>
            <person name="Duffey N."/>
            <person name="Dupes A."/>
            <person name="Elkins T."/>
            <person name="Engels R."/>
            <person name="Erickson J."/>
            <person name="Farina A."/>
            <person name="Faro S."/>
            <person name="Ferreira P."/>
            <person name="Fischer H."/>
            <person name="Fitzgerald M."/>
            <person name="Foley K."/>
            <person name="Gage D."/>
            <person name="Galagan J."/>
            <person name="Gearin G."/>
            <person name="Gnerre S."/>
            <person name="Gnirke A."/>
            <person name="Goyette A."/>
            <person name="Graham J."/>
            <person name="Grandbois E."/>
            <person name="Gyaltsen K."/>
            <person name="Hafez N."/>
            <person name="Hagopian D."/>
            <person name="Hagos B."/>
            <person name="Hall J."/>
            <person name="Hatcher B."/>
            <person name="Heller A."/>
            <person name="Higgins H."/>
            <person name="Honan T."/>
            <person name="Horn A."/>
            <person name="Houde N."/>
            <person name="Hughes L."/>
            <person name="Hulme W."/>
            <person name="Husby E."/>
            <person name="Iliev I."/>
            <person name="Jaffe D."/>
            <person name="Jones C."/>
            <person name="Kamal M."/>
            <person name="Kamat A."/>
            <person name="Kamvysselis M."/>
            <person name="Karlsson E."/>
            <person name="Kells C."/>
            <person name="Kieu A."/>
            <person name="Kisner P."/>
            <person name="Kodira C."/>
            <person name="Kulbokas E."/>
            <person name="Labutti K."/>
            <person name="Lama D."/>
            <person name="Landers T."/>
            <person name="Leger J."/>
            <person name="Levine S."/>
            <person name="Lewis D."/>
            <person name="Lewis T."/>
            <person name="Lindblad-toh K."/>
            <person name="Liu X."/>
            <person name="Lokyitsang T."/>
            <person name="Lokyitsang Y."/>
            <person name="Lucien O."/>
            <person name="Lui A."/>
            <person name="Ma L.J."/>
            <person name="Mabbitt R."/>
            <person name="Macdonald J."/>
            <person name="Maclean C."/>
            <person name="Major J."/>
            <person name="Manning J."/>
            <person name="Marabella R."/>
            <person name="Maru K."/>
            <person name="Matthews C."/>
            <person name="Mauceli E."/>
            <person name="Mccarthy M."/>
            <person name="Mcdonough S."/>
            <person name="Mcghee T."/>
            <person name="Meldrim J."/>
            <person name="Meneus L."/>
            <person name="Mesirov J."/>
            <person name="Mihalev A."/>
            <person name="Mihova T."/>
            <person name="Mikkelsen T."/>
            <person name="Mlenga V."/>
            <person name="Moru K."/>
            <person name="Mozes J."/>
            <person name="Mulrain L."/>
            <person name="Munson G."/>
            <person name="Naylor J."/>
            <person name="Newes C."/>
            <person name="Nguyen C."/>
            <person name="Nguyen N."/>
            <person name="Nguyen T."/>
            <person name="Nicol R."/>
            <person name="Nielsen C."/>
            <person name="Nizzari M."/>
            <person name="Norbu C."/>
            <person name="Norbu N."/>
            <person name="O'donnell P."/>
            <person name="Okoawo O."/>
            <person name="O'leary S."/>
            <person name="Omotosho B."/>
            <person name="O'neill K."/>
            <person name="Osman S."/>
            <person name="Parker S."/>
            <person name="Perrin D."/>
            <person name="Phunkhang P."/>
            <person name="Piqani B."/>
            <person name="Purcell S."/>
            <person name="Rachupka T."/>
            <person name="Ramasamy U."/>
            <person name="Rameau R."/>
            <person name="Ray V."/>
            <person name="Raymond C."/>
            <person name="Retta R."/>
            <person name="Richardson S."/>
            <person name="Rise C."/>
            <person name="Rodriguez J."/>
            <person name="Rogers J."/>
            <person name="Rogov P."/>
            <person name="Rutman M."/>
            <person name="Schupbach R."/>
            <person name="Seaman C."/>
            <person name="Settipalli S."/>
            <person name="Sharpe T."/>
            <person name="Sheridan J."/>
            <person name="Sherpa N."/>
            <person name="Shi J."/>
            <person name="Smirnov S."/>
            <person name="Smith C."/>
            <person name="Sougnez C."/>
            <person name="Spencer B."/>
            <person name="Stalker J."/>
            <person name="Stange-thomann N."/>
            <person name="Stavropoulos S."/>
            <person name="Stetson K."/>
            <person name="Stone C."/>
            <person name="Stone S."/>
            <person name="Stubbs M."/>
            <person name="Talamas J."/>
            <person name="Tchuinga P."/>
            <person name="Tenzing P."/>
            <person name="Tesfaye S."/>
            <person name="Theodore J."/>
            <person name="Thoulutsang Y."/>
            <person name="Topham K."/>
            <person name="Towey S."/>
            <person name="Tsamla T."/>
            <person name="Tsomo N."/>
            <person name="Vallee D."/>
            <person name="Vassiliev H."/>
            <person name="Venkataraman V."/>
            <person name="Vinson J."/>
            <person name="Vo A."/>
            <person name="Wade C."/>
            <person name="Wang S."/>
            <person name="Wangchuk T."/>
            <person name="Wangdi T."/>
            <person name="Whittaker C."/>
            <person name="Wilkinson J."/>
            <person name="Wu Y."/>
            <person name="Wyman D."/>
            <person name="Yadav S."/>
            <person name="Yang S."/>
            <person name="Yang X."/>
            <person name="Yeager S."/>
            <person name="Yee E."/>
            <person name="Young G."/>
            <person name="Zainoun J."/>
            <person name="Zembeck L."/>
            <person name="Zimmer A."/>
            <person name="Zody M."/>
            <person name="Lander E."/>
        </authorList>
    </citation>
    <scope>NUCLEOTIDE SEQUENCE [LARGE SCALE GENOMIC DNA]</scope>
</reference>
<keyword evidence="3" id="KW-1185">Reference proteome</keyword>
<organism evidence="2 3">
    <name type="scientific">Ciona savignyi</name>
    <name type="common">Pacific transparent sea squirt</name>
    <dbReference type="NCBI Taxonomy" id="51511"/>
    <lineage>
        <taxon>Eukaryota</taxon>
        <taxon>Metazoa</taxon>
        <taxon>Chordata</taxon>
        <taxon>Tunicata</taxon>
        <taxon>Ascidiacea</taxon>
        <taxon>Phlebobranchia</taxon>
        <taxon>Cionidae</taxon>
        <taxon>Ciona</taxon>
    </lineage>
</organism>
<dbReference type="Pfam" id="PF10276">
    <property type="entry name" value="zf-CHCC"/>
    <property type="match status" value="1"/>
</dbReference>
<accession>H2YLQ8</accession>
<dbReference type="Gene3D" id="2.60.260.40">
    <property type="entry name" value="q5lls5 like domains"/>
    <property type="match status" value="1"/>
</dbReference>
<dbReference type="PANTHER" id="PTHR13156:SF0">
    <property type="entry name" value="NADH DEHYDROGENASE [UBIQUINONE] IRON-SULFUR PROTEIN 6, MITOCHONDRIAL"/>
    <property type="match status" value="1"/>
</dbReference>
<dbReference type="GO" id="GO:0005739">
    <property type="term" value="C:mitochondrion"/>
    <property type="evidence" value="ECO:0007669"/>
    <property type="project" value="GOC"/>
</dbReference>
<dbReference type="STRING" id="51511.ENSCSAVP00000006260"/>
<name>H2YLQ8_CIOSA</name>
<dbReference type="OMA" id="GQAWDQA"/>
<proteinExistence type="predicted"/>
<dbReference type="eggNOG" id="KOG3456">
    <property type="taxonomic scope" value="Eukaryota"/>
</dbReference>
<sequence length="137" mass="15462">MLRVNKLPRLIGSIRKSSEVATFKQPPSKFAIIGGKFVRVTSQDQPEEVTHTGQYFEKGDWRRNRFLDRSKLVNPNWGIHLVAEIPPTEVEGRIAVCDGRETPDGPPALGHPRVYINLDKGKAESCGYCGLRFIHKH</sequence>
<dbReference type="Proteomes" id="UP000007875">
    <property type="component" value="Unassembled WGS sequence"/>
</dbReference>
<protein>
    <recommendedName>
        <fullName evidence="1">Zinc finger CHCC-type domain-containing protein</fullName>
    </recommendedName>
</protein>
<dbReference type="InParanoid" id="H2YLQ8"/>
<dbReference type="InterPro" id="IPR019401">
    <property type="entry name" value="Znf_CHCC"/>
</dbReference>
<reference evidence="2" key="2">
    <citation type="submission" date="2025-08" db="UniProtKB">
        <authorList>
            <consortium name="Ensembl"/>
        </authorList>
    </citation>
    <scope>IDENTIFICATION</scope>
</reference>
<evidence type="ECO:0000313" key="3">
    <source>
        <dbReference type="Proteomes" id="UP000007875"/>
    </source>
</evidence>
<dbReference type="FunCoup" id="H2YLQ8">
    <property type="interactions" value="134"/>
</dbReference>
<reference evidence="2" key="3">
    <citation type="submission" date="2025-09" db="UniProtKB">
        <authorList>
            <consortium name="Ensembl"/>
        </authorList>
    </citation>
    <scope>IDENTIFICATION</scope>
</reference>